<feature type="region of interest" description="Disordered" evidence="1">
    <location>
        <begin position="388"/>
        <end position="415"/>
    </location>
</feature>
<feature type="region of interest" description="Disordered" evidence="1">
    <location>
        <begin position="289"/>
        <end position="316"/>
    </location>
</feature>
<feature type="compositionally biased region" description="Basic and acidic residues" evidence="1">
    <location>
        <begin position="487"/>
        <end position="504"/>
    </location>
</feature>
<name>A0AAV2TY18_CALDB</name>
<feature type="region of interest" description="Disordered" evidence="1">
    <location>
        <begin position="190"/>
        <end position="217"/>
    </location>
</feature>
<evidence type="ECO:0000256" key="2">
    <source>
        <dbReference type="SAM" id="Phobius"/>
    </source>
</evidence>
<feature type="compositionally biased region" description="Basic and acidic residues" evidence="1">
    <location>
        <begin position="586"/>
        <end position="603"/>
    </location>
</feature>
<feature type="region of interest" description="Disordered" evidence="1">
    <location>
        <begin position="586"/>
        <end position="613"/>
    </location>
</feature>
<keyword evidence="2" id="KW-0472">Membrane</keyword>
<feature type="compositionally biased region" description="Basic and acidic residues" evidence="1">
    <location>
        <begin position="190"/>
        <end position="207"/>
    </location>
</feature>
<feature type="transmembrane region" description="Helical" evidence="2">
    <location>
        <begin position="7"/>
        <end position="24"/>
    </location>
</feature>
<dbReference type="InterPro" id="IPR016187">
    <property type="entry name" value="CTDL_fold"/>
</dbReference>
<proteinExistence type="predicted"/>
<dbReference type="InterPro" id="IPR016186">
    <property type="entry name" value="C-type_lectin-like/link_sf"/>
</dbReference>
<evidence type="ECO:0000313" key="3">
    <source>
        <dbReference type="EMBL" id="CAL5142267.1"/>
    </source>
</evidence>
<dbReference type="Proteomes" id="UP001497525">
    <property type="component" value="Unassembled WGS sequence"/>
</dbReference>
<feature type="compositionally biased region" description="Basic and acidic residues" evidence="1">
    <location>
        <begin position="388"/>
        <end position="405"/>
    </location>
</feature>
<comment type="caution">
    <text evidence="3">The sequence shown here is derived from an EMBL/GenBank/DDBJ whole genome shotgun (WGS) entry which is preliminary data.</text>
</comment>
<accession>A0AAV2TY18</accession>
<keyword evidence="2" id="KW-0812">Transmembrane</keyword>
<dbReference type="SUPFAM" id="SSF56436">
    <property type="entry name" value="C-type lectin-like"/>
    <property type="match status" value="1"/>
</dbReference>
<sequence>MGGEYQWFCPLAWLSVCIIMMIVICKGNYLAAEEIEWNNHLLLTAEDNAPSRISGPNHLETVTTNIAVPENQEHKPHSKDWFEWDYTTHTKFQPPVTLTTDENISTTGHYDVTVSSEQTNQQGRTTDEPLTLKKPGIRANEINRTDEQMTRDLDSSVLEFDVARSTARPEVTRTTEEGVVDKYVSAVPKEPGHMHKEHGGAPERTAESEEAGSETVTTIRTPEDVGSLDVIERSTTETNEINRTDEQMTRDLDSSVLEFDVARSTARPEVTRTTEEGVVDKYVSAVPKEPGHMHKEHGGAPERTAESEEAGSETVTTIRTPEDVGSLDVIERSTTETNEINRTDEQMTRDLDSSVLEFDVARSTARPEVTRTTEEGVVDKYVSAVPKEPGHMHKEHGGAPERTAESEEAGSETVTTIRTPEDVGSLDVIERSTTETNEINRTDEQMTRDLDSSVLEFDVARSTARPEVTRTTEEGVVDKYVSAVPKEPGHMHKEHGGAPERTAESEEAGSETVTTIRTPEDVGSLDVIERSTTETNEINRTDEQMTRDLDSSVLEFDVARSTARPEVTRTTEEGVVDKYVSAVPKEPGHMHKEHGGAPERTAESEEAGSETVTTIRTPEDVGSLDVIERSTTETLSVDLTTRASSNIRTLELPKWRSKVGESEVDHNVKPEEAAMVTKRYTSPKTNTSQEIRHLGSVDCSFVFECEAVLRFKGSRGEKGPMGPQGSTGPVGHCQPSVCKGSGILINQGKPGKAGPVDRCGESCAAFPAPMGPRGPKGSKGERGTDYSVTWEEAFLLVNHTLGNMNPSQLRIEKVEENRSPHTSRVRRVRREANQYDPPANGTKPDAPSSTVEKMSALGVIILNKVGELKTIGNQMPVGSIVVTYLQDFVEHNVDLPPMGMFVKTQLEDNHWNRVPVDFQKEISYGVPSDMAPVLKPSVEELITASSKIRMVLSYYPIPVSGGSFLGWYGADRICRETGEERLGMRGFRVFLSDKHLPLERILSWRYGRIPIINLAGRVLFRSLRDLLYGMPPFSDTPIYDLNGMPANAEEGQTKYFWLGAGRLYSCDYWRSDNSTDWGLVWTMDSQRGLVKTGYSTCNRSNHILCYKLIPDGVR</sequence>
<evidence type="ECO:0000256" key="1">
    <source>
        <dbReference type="SAM" id="MobiDB-lite"/>
    </source>
</evidence>
<feature type="region of interest" description="Disordered" evidence="1">
    <location>
        <begin position="815"/>
        <end position="850"/>
    </location>
</feature>
<organism evidence="3 4">
    <name type="scientific">Calicophoron daubneyi</name>
    <name type="common">Rumen fluke</name>
    <name type="synonym">Paramphistomum daubneyi</name>
    <dbReference type="NCBI Taxonomy" id="300641"/>
    <lineage>
        <taxon>Eukaryota</taxon>
        <taxon>Metazoa</taxon>
        <taxon>Spiralia</taxon>
        <taxon>Lophotrochozoa</taxon>
        <taxon>Platyhelminthes</taxon>
        <taxon>Trematoda</taxon>
        <taxon>Digenea</taxon>
        <taxon>Plagiorchiida</taxon>
        <taxon>Pronocephalata</taxon>
        <taxon>Paramphistomoidea</taxon>
        <taxon>Paramphistomidae</taxon>
        <taxon>Calicophoron</taxon>
    </lineage>
</organism>
<evidence type="ECO:0000313" key="4">
    <source>
        <dbReference type="Proteomes" id="UP001497525"/>
    </source>
</evidence>
<dbReference type="EMBL" id="CAXLJL010000989">
    <property type="protein sequence ID" value="CAL5142267.1"/>
    <property type="molecule type" value="Genomic_DNA"/>
</dbReference>
<dbReference type="AlphaFoldDB" id="A0AAV2TY18"/>
<feature type="compositionally biased region" description="Basic and acidic residues" evidence="1">
    <location>
        <begin position="289"/>
        <end position="306"/>
    </location>
</feature>
<gene>
    <name evidence="3" type="ORF">CDAUBV1_LOCUS17517</name>
</gene>
<feature type="region of interest" description="Disordered" evidence="1">
    <location>
        <begin position="487"/>
        <end position="514"/>
    </location>
</feature>
<reference evidence="3" key="1">
    <citation type="submission" date="2024-06" db="EMBL/GenBank/DDBJ databases">
        <authorList>
            <person name="Liu X."/>
            <person name="Lenzi L."/>
            <person name="Haldenby T S."/>
            <person name="Uol C."/>
        </authorList>
    </citation>
    <scope>NUCLEOTIDE SEQUENCE</scope>
</reference>
<keyword evidence="2" id="KW-1133">Transmembrane helix</keyword>
<dbReference type="Gene3D" id="3.10.100.10">
    <property type="entry name" value="Mannose-Binding Protein A, subunit A"/>
    <property type="match status" value="1"/>
</dbReference>
<protein>
    <submittedName>
        <fullName evidence="3">Uncharacterized protein</fullName>
    </submittedName>
</protein>